<keyword evidence="2" id="KW-0678">Repressor</keyword>
<accession>A0A364NLL7</accession>
<keyword evidence="7" id="KW-0479">Metal-binding</keyword>
<feature type="binding site" evidence="7">
    <location>
        <position position="157"/>
    </location>
    <ligand>
        <name>Zn(2+)</name>
        <dbReference type="ChEBI" id="CHEBI:29105"/>
    </ligand>
</feature>
<evidence type="ECO:0000256" key="2">
    <source>
        <dbReference type="ARBA" id="ARBA00022491"/>
    </source>
</evidence>
<keyword evidence="4" id="KW-0805">Transcription regulation</keyword>
<dbReference type="GO" id="GO:0003700">
    <property type="term" value="F:DNA-binding transcription factor activity"/>
    <property type="evidence" value="ECO:0007669"/>
    <property type="project" value="InterPro"/>
</dbReference>
<reference evidence="8 9" key="1">
    <citation type="submission" date="2018-06" db="EMBL/GenBank/DDBJ databases">
        <title>Nitrincola tibetense sp. nov., isolated from Lake XuguoCo on Tibetan Plateau.</title>
        <authorList>
            <person name="Xing P."/>
        </authorList>
    </citation>
    <scope>NUCLEOTIDE SEQUENCE [LARGE SCALE GENOMIC DNA]</scope>
    <source>
        <strain evidence="9">xg18</strain>
    </source>
</reference>
<comment type="cofactor">
    <cofactor evidence="7">
        <name>Zn(2+)</name>
        <dbReference type="ChEBI" id="CHEBI:29105"/>
    </cofactor>
    <text evidence="7">Binds 1 zinc ion per subunit.</text>
</comment>
<proteinExistence type="inferred from homology"/>
<dbReference type="SUPFAM" id="SSF46785">
    <property type="entry name" value="Winged helix' DNA-binding domain"/>
    <property type="match status" value="1"/>
</dbReference>
<evidence type="ECO:0000256" key="3">
    <source>
        <dbReference type="ARBA" id="ARBA00022833"/>
    </source>
</evidence>
<evidence type="ECO:0000256" key="4">
    <source>
        <dbReference type="ARBA" id="ARBA00023015"/>
    </source>
</evidence>
<evidence type="ECO:0000256" key="1">
    <source>
        <dbReference type="ARBA" id="ARBA00007957"/>
    </source>
</evidence>
<dbReference type="Pfam" id="PF01475">
    <property type="entry name" value="FUR"/>
    <property type="match status" value="1"/>
</dbReference>
<dbReference type="GO" id="GO:1900376">
    <property type="term" value="P:regulation of secondary metabolite biosynthetic process"/>
    <property type="evidence" value="ECO:0007669"/>
    <property type="project" value="TreeGrafter"/>
</dbReference>
<feature type="binding site" evidence="7">
    <location>
        <position position="154"/>
    </location>
    <ligand>
        <name>Zn(2+)</name>
        <dbReference type="ChEBI" id="CHEBI:29105"/>
    </ligand>
</feature>
<dbReference type="Gene3D" id="3.30.1490.190">
    <property type="match status" value="1"/>
</dbReference>
<dbReference type="GO" id="GO:0045892">
    <property type="term" value="P:negative regulation of DNA-templated transcription"/>
    <property type="evidence" value="ECO:0007669"/>
    <property type="project" value="TreeGrafter"/>
</dbReference>
<dbReference type="PANTHER" id="PTHR33202">
    <property type="entry name" value="ZINC UPTAKE REGULATION PROTEIN"/>
    <property type="match status" value="1"/>
</dbReference>
<dbReference type="OrthoDB" id="9801127at2"/>
<dbReference type="EMBL" id="QKRX01000006">
    <property type="protein sequence ID" value="RAU17996.1"/>
    <property type="molecule type" value="Genomic_DNA"/>
</dbReference>
<keyword evidence="3 7" id="KW-0862">Zinc</keyword>
<evidence type="ECO:0000256" key="6">
    <source>
        <dbReference type="ARBA" id="ARBA00023163"/>
    </source>
</evidence>
<dbReference type="AlphaFoldDB" id="A0A364NLL7"/>
<organism evidence="8 9">
    <name type="scientific">Nitrincola tibetensis</name>
    <dbReference type="NCBI Taxonomy" id="2219697"/>
    <lineage>
        <taxon>Bacteria</taxon>
        <taxon>Pseudomonadati</taxon>
        <taxon>Pseudomonadota</taxon>
        <taxon>Gammaproteobacteria</taxon>
        <taxon>Oceanospirillales</taxon>
        <taxon>Oceanospirillaceae</taxon>
        <taxon>Nitrincola</taxon>
    </lineage>
</organism>
<comment type="similarity">
    <text evidence="1">Belongs to the Fur family.</text>
</comment>
<dbReference type="GO" id="GO:0005829">
    <property type="term" value="C:cytosol"/>
    <property type="evidence" value="ECO:0007669"/>
    <property type="project" value="TreeGrafter"/>
</dbReference>
<evidence type="ECO:0000313" key="9">
    <source>
        <dbReference type="Proteomes" id="UP000250744"/>
    </source>
</evidence>
<dbReference type="GO" id="GO:0008270">
    <property type="term" value="F:zinc ion binding"/>
    <property type="evidence" value="ECO:0007669"/>
    <property type="project" value="TreeGrafter"/>
</dbReference>
<keyword evidence="9" id="KW-1185">Reference proteome</keyword>
<dbReference type="InterPro" id="IPR036388">
    <property type="entry name" value="WH-like_DNA-bd_sf"/>
</dbReference>
<keyword evidence="6" id="KW-0804">Transcription</keyword>
<evidence type="ECO:0000313" key="8">
    <source>
        <dbReference type="EMBL" id="RAU17996.1"/>
    </source>
</evidence>
<sequence length="172" mass="19268">MSKKNPTFICHHDHQHCIDDALTSAKRICKDQQQRLTPIRELVLRMIWSSHKPLGAYDLLPALANAGFNSAPPTVYRALEFLQELGLVHRLASLNAFIGCTHPDNAHSGHFFICKQCKQAHEITSPELSLTLQKHAQQLGFSIEQETVEVMGTCPECRLANQKSEAHHAKPS</sequence>
<dbReference type="GO" id="GO:0000976">
    <property type="term" value="F:transcription cis-regulatory region binding"/>
    <property type="evidence" value="ECO:0007669"/>
    <property type="project" value="TreeGrafter"/>
</dbReference>
<keyword evidence="5" id="KW-0238">DNA-binding</keyword>
<dbReference type="Proteomes" id="UP000250744">
    <property type="component" value="Unassembled WGS sequence"/>
</dbReference>
<evidence type="ECO:0000256" key="5">
    <source>
        <dbReference type="ARBA" id="ARBA00023125"/>
    </source>
</evidence>
<dbReference type="Gene3D" id="1.10.10.10">
    <property type="entry name" value="Winged helix-like DNA-binding domain superfamily/Winged helix DNA-binding domain"/>
    <property type="match status" value="1"/>
</dbReference>
<dbReference type="RefSeq" id="WP_112159083.1">
    <property type="nucleotide sequence ID" value="NZ_QKRX01000006.1"/>
</dbReference>
<dbReference type="InterPro" id="IPR002481">
    <property type="entry name" value="FUR"/>
</dbReference>
<comment type="caution">
    <text evidence="8">The sequence shown here is derived from an EMBL/GenBank/DDBJ whole genome shotgun (WGS) entry which is preliminary data.</text>
</comment>
<protein>
    <submittedName>
        <fullName evidence="8">Transcriptional repressor</fullName>
    </submittedName>
</protein>
<name>A0A364NLL7_9GAMM</name>
<feature type="binding site" evidence="7">
    <location>
        <position position="117"/>
    </location>
    <ligand>
        <name>Zn(2+)</name>
        <dbReference type="ChEBI" id="CHEBI:29105"/>
    </ligand>
</feature>
<evidence type="ECO:0000256" key="7">
    <source>
        <dbReference type="PIRSR" id="PIRSR602481-1"/>
    </source>
</evidence>
<dbReference type="InterPro" id="IPR043135">
    <property type="entry name" value="Fur_C"/>
</dbReference>
<dbReference type="InterPro" id="IPR036390">
    <property type="entry name" value="WH_DNA-bd_sf"/>
</dbReference>
<gene>
    <name evidence="8" type="ORF">DN062_09405</name>
</gene>
<dbReference type="PANTHER" id="PTHR33202:SF6">
    <property type="entry name" value="ZINC UPTAKE REGULATION PROTEIN"/>
    <property type="match status" value="1"/>
</dbReference>
<feature type="binding site" evidence="7">
    <location>
        <position position="114"/>
    </location>
    <ligand>
        <name>Zn(2+)</name>
        <dbReference type="ChEBI" id="CHEBI:29105"/>
    </ligand>
</feature>